<comment type="caution">
    <text evidence="9">The sequence shown here is derived from an EMBL/GenBank/DDBJ whole genome shotgun (WGS) entry which is preliminary data.</text>
</comment>
<evidence type="ECO:0000256" key="5">
    <source>
        <dbReference type="PROSITE-ProRule" id="PRU00289"/>
    </source>
</evidence>
<keyword evidence="7" id="KW-1133">Transmembrane helix</keyword>
<dbReference type="Gene3D" id="3.40.50.300">
    <property type="entry name" value="P-loop containing nucleotide triphosphate hydrolases"/>
    <property type="match status" value="1"/>
</dbReference>
<feature type="non-terminal residue" evidence="9">
    <location>
        <position position="1"/>
    </location>
</feature>
<dbReference type="Pfam" id="PF09397">
    <property type="entry name" value="FtsK_gamma"/>
    <property type="match status" value="1"/>
</dbReference>
<dbReference type="InterPro" id="IPR036388">
    <property type="entry name" value="WH-like_DNA-bd_sf"/>
</dbReference>
<dbReference type="Gene3D" id="1.10.10.10">
    <property type="entry name" value="Winged helix-like DNA-binding domain superfamily/Winged helix DNA-binding domain"/>
    <property type="match status" value="1"/>
</dbReference>
<evidence type="ECO:0000313" key="9">
    <source>
        <dbReference type="EMBL" id="NNF08331.1"/>
    </source>
</evidence>
<accession>A0A7Y2H3R0</accession>
<reference evidence="9 10" key="1">
    <citation type="submission" date="2020-03" db="EMBL/GenBank/DDBJ databases">
        <title>Metabolic flexibility allows generalist bacteria to become dominant in a frequently disturbed ecosystem.</title>
        <authorList>
            <person name="Chen Y.-J."/>
            <person name="Leung P.M."/>
            <person name="Bay S.K."/>
            <person name="Hugenholtz P."/>
            <person name="Kessler A.J."/>
            <person name="Shelley G."/>
            <person name="Waite D.W."/>
            <person name="Cook P.L."/>
            <person name="Greening C."/>
        </authorList>
    </citation>
    <scope>NUCLEOTIDE SEQUENCE [LARGE SCALE GENOMIC DNA]</scope>
    <source>
        <strain evidence="9">SS_bin_28</strain>
    </source>
</reference>
<dbReference type="AlphaFoldDB" id="A0A7Y2H3R0"/>
<feature type="transmembrane region" description="Helical" evidence="7">
    <location>
        <begin position="111"/>
        <end position="131"/>
    </location>
</feature>
<feature type="binding site" evidence="5">
    <location>
        <begin position="506"/>
        <end position="513"/>
    </location>
    <ligand>
        <name>ATP</name>
        <dbReference type="ChEBI" id="CHEBI:30616"/>
    </ligand>
</feature>
<keyword evidence="3 5" id="KW-0067">ATP-binding</keyword>
<keyword evidence="7" id="KW-0812">Transmembrane</keyword>
<keyword evidence="4" id="KW-0238">DNA-binding</keyword>
<dbReference type="InterPro" id="IPR002543">
    <property type="entry name" value="FtsK_dom"/>
</dbReference>
<evidence type="ECO:0000259" key="8">
    <source>
        <dbReference type="PROSITE" id="PS50901"/>
    </source>
</evidence>
<dbReference type="SUPFAM" id="SSF52540">
    <property type="entry name" value="P-loop containing nucleoside triphosphate hydrolases"/>
    <property type="match status" value="1"/>
</dbReference>
<dbReference type="SMART" id="SM00382">
    <property type="entry name" value="AAA"/>
    <property type="match status" value="1"/>
</dbReference>
<evidence type="ECO:0000256" key="3">
    <source>
        <dbReference type="ARBA" id="ARBA00022840"/>
    </source>
</evidence>
<evidence type="ECO:0000256" key="4">
    <source>
        <dbReference type="ARBA" id="ARBA00023125"/>
    </source>
</evidence>
<dbReference type="Proteomes" id="UP000547674">
    <property type="component" value="Unassembled WGS sequence"/>
</dbReference>
<dbReference type="SUPFAM" id="SSF46785">
    <property type="entry name" value="Winged helix' DNA-binding domain"/>
    <property type="match status" value="1"/>
</dbReference>
<dbReference type="EMBL" id="JABDJR010000656">
    <property type="protein sequence ID" value="NNF08331.1"/>
    <property type="molecule type" value="Genomic_DNA"/>
</dbReference>
<dbReference type="SMART" id="SM00843">
    <property type="entry name" value="Ftsk_gamma"/>
    <property type="match status" value="1"/>
</dbReference>
<name>A0A7Y2H3R0_UNCEI</name>
<feature type="compositionally biased region" description="Low complexity" evidence="6">
    <location>
        <begin position="243"/>
        <end position="255"/>
    </location>
</feature>
<dbReference type="InterPro" id="IPR027417">
    <property type="entry name" value="P-loop_NTPase"/>
</dbReference>
<dbReference type="InterPro" id="IPR003593">
    <property type="entry name" value="AAA+_ATPase"/>
</dbReference>
<dbReference type="InterPro" id="IPR036390">
    <property type="entry name" value="WH_DNA-bd_sf"/>
</dbReference>
<gene>
    <name evidence="9" type="ORF">HKN21_16340</name>
</gene>
<dbReference type="Gene3D" id="3.30.980.40">
    <property type="match status" value="1"/>
</dbReference>
<dbReference type="PANTHER" id="PTHR22683:SF41">
    <property type="entry name" value="DNA TRANSLOCASE FTSK"/>
    <property type="match status" value="1"/>
</dbReference>
<evidence type="ECO:0000256" key="2">
    <source>
        <dbReference type="ARBA" id="ARBA00022741"/>
    </source>
</evidence>
<evidence type="ECO:0000256" key="1">
    <source>
        <dbReference type="ARBA" id="ARBA00006474"/>
    </source>
</evidence>
<evidence type="ECO:0000256" key="7">
    <source>
        <dbReference type="SAM" id="Phobius"/>
    </source>
</evidence>
<dbReference type="PROSITE" id="PS50901">
    <property type="entry name" value="FTSK"/>
    <property type="match status" value="1"/>
</dbReference>
<feature type="transmembrane region" description="Helical" evidence="7">
    <location>
        <begin position="41"/>
        <end position="58"/>
    </location>
</feature>
<evidence type="ECO:0000256" key="6">
    <source>
        <dbReference type="SAM" id="MobiDB-lite"/>
    </source>
</evidence>
<dbReference type="GO" id="GO:0003677">
    <property type="term" value="F:DNA binding"/>
    <property type="evidence" value="ECO:0007669"/>
    <property type="project" value="UniProtKB-KW"/>
</dbReference>
<keyword evidence="2 5" id="KW-0547">Nucleotide-binding</keyword>
<feature type="transmembrane region" description="Helical" evidence="7">
    <location>
        <begin position="151"/>
        <end position="173"/>
    </location>
</feature>
<dbReference type="InterPro" id="IPR041027">
    <property type="entry name" value="FtsK_alpha"/>
</dbReference>
<dbReference type="GO" id="GO:0005524">
    <property type="term" value="F:ATP binding"/>
    <property type="evidence" value="ECO:0007669"/>
    <property type="project" value="UniProtKB-UniRule"/>
</dbReference>
<protein>
    <submittedName>
        <fullName evidence="9">DNA translocase FtsK</fullName>
    </submittedName>
</protein>
<comment type="similarity">
    <text evidence="1">Belongs to the FtsK/SpoIIIE/SftA family.</text>
</comment>
<proteinExistence type="inferred from homology"/>
<sequence length="837" mass="90391">ASLLTFRRLETTHGEGPLASLYANAGGVLGQGLAGFFSSPLGWLAVWTIPLVTLAWGWNRLCLHPWRPLLWRTLALAPLTIMVLGVLASLGAGPNFAGSWGTQIWSSIQSWVGPAGGFLLLAVAVVGFLLLEIETLGSKWGTATQRLGRLIMGLGSWVWDWTLALPGLIWAWFKDRFLSGGLHAPEASSGLEPAVEERPMSARALAAERRAKAAEVKAQAEAEAKAEPLAPTIVDPMERFKTRPAPTTAKTVAPPESETLQPVVGESVAARPRPTLPRPPKPATSSPEPETLAAEHVEPLGPEAEPLEDAVVVRALDEGVAGADDHEGAFLAAKRKRPSKTPKALFAAAIGKYTHPKPDILDDVPDTGPTVPEEELVENSRILTETLRDFGISGRVGEVHPGPVITRYEFTPGPGVKVAQILNRQDDLALKLRAIRIRIVAPIPGKAAVGIEVPNQNPKTIHLRKLLESDDFTNPEGVLTLALGKDINGYPVVTELTKMPHLLIAGTTGSGKSVCVNSIITSLLMKHSPTDLRLLMIDPKMLELPMYNGIPHLLTDVVTDPKLAARSLKWLLVEMERRYKVLAARGSRNIQSYNAKLDKDGPEKEDEEKLPYIVVLIDELADLMITSGNEVEEPIGRLAQTARAVGIHLIVATQRPSVDVLTGVIKANFPCRIAFQVASRTDSRTILDQNGAETLLGRGDGLFLPPGTGTPKRVHGAFVAEEETQALAKFLQDQKLKQADISLEAALEESESRAETSIDDDLYEDAARLVVAAGQGSASLLQRRLKVGYARAGRLVDMLEASGILAPSEGSKARDVLLDQVQLEHLLRERDEEHSVA</sequence>
<feature type="region of interest" description="Disordered" evidence="6">
    <location>
        <begin position="218"/>
        <end position="292"/>
    </location>
</feature>
<feature type="domain" description="FtsK" evidence="8">
    <location>
        <begin position="489"/>
        <end position="684"/>
    </location>
</feature>
<evidence type="ECO:0000313" key="10">
    <source>
        <dbReference type="Proteomes" id="UP000547674"/>
    </source>
</evidence>
<feature type="transmembrane region" description="Helical" evidence="7">
    <location>
        <begin position="70"/>
        <end position="91"/>
    </location>
</feature>
<dbReference type="InterPro" id="IPR050206">
    <property type="entry name" value="FtsK/SpoIIIE/SftA"/>
</dbReference>
<organism evidence="9 10">
    <name type="scientific">Eiseniibacteriota bacterium</name>
    <dbReference type="NCBI Taxonomy" id="2212470"/>
    <lineage>
        <taxon>Bacteria</taxon>
        <taxon>Candidatus Eiseniibacteriota</taxon>
    </lineage>
</organism>
<dbReference type="InterPro" id="IPR018541">
    <property type="entry name" value="Ftsk_gamma"/>
</dbReference>
<dbReference type="CDD" id="cd01127">
    <property type="entry name" value="TrwB_TraG_TraD_VirD4"/>
    <property type="match status" value="1"/>
</dbReference>
<dbReference type="Pfam" id="PF01580">
    <property type="entry name" value="FtsK_SpoIIIE"/>
    <property type="match status" value="1"/>
</dbReference>
<dbReference type="Pfam" id="PF17854">
    <property type="entry name" value="FtsK_alpha"/>
    <property type="match status" value="1"/>
</dbReference>
<keyword evidence="7" id="KW-0472">Membrane</keyword>
<dbReference type="PANTHER" id="PTHR22683">
    <property type="entry name" value="SPORULATION PROTEIN RELATED"/>
    <property type="match status" value="1"/>
</dbReference>